<sequence length="320" mass="35299">MSRSTRARRRTAAALLSAAVAAVVTFGGSPAQADTFRYTDPNYATWTVQGAILDEYRAQGGLYGRLNIPRSNELTTPDRFGRFSVFGQGSIYWTPWTGARTVWAPFLAEWGTVGWEAGHLGYPLTSDVPTPDRLGRFQVFQRGLIYWTPWTGAHAVRGAILQEYGSHGWEASQLGYPTTGELTAPDGRGRFNAFQRGLVYWTPSTGAHAVWGAISQTYASNGWETGPLGYPLTSELPTPDGIGRFNHFEGGSIYFTPWTGAYAVTGEFHAVWSSLGWENSELGYPTSPEYDTQDGGTVQEFEYGWIEWYPGEGASAYLYE</sequence>
<protein>
    <submittedName>
        <fullName evidence="2">LGFP repeat-containing protein</fullName>
    </submittedName>
</protein>
<keyword evidence="3" id="KW-1185">Reference proteome</keyword>
<dbReference type="Proteomes" id="UP000219435">
    <property type="component" value="Unassembled WGS sequence"/>
</dbReference>
<gene>
    <name evidence="2" type="ORF">SAMN05660748_0981</name>
</gene>
<dbReference type="Pfam" id="PF08310">
    <property type="entry name" value="LGFP"/>
    <property type="match status" value="5"/>
</dbReference>
<organism evidence="2 3">
    <name type="scientific">Blastococcus aggregatus</name>
    <dbReference type="NCBI Taxonomy" id="38502"/>
    <lineage>
        <taxon>Bacteria</taxon>
        <taxon>Bacillati</taxon>
        <taxon>Actinomycetota</taxon>
        <taxon>Actinomycetes</taxon>
        <taxon>Geodermatophilales</taxon>
        <taxon>Geodermatophilaceae</taxon>
        <taxon>Blastococcus</taxon>
    </lineage>
</organism>
<feature type="chain" id="PRO_5012244871" evidence="1">
    <location>
        <begin position="34"/>
        <end position="320"/>
    </location>
</feature>
<dbReference type="AlphaFoldDB" id="A0A285V0X7"/>
<reference evidence="3" key="1">
    <citation type="submission" date="2017-08" db="EMBL/GenBank/DDBJ databases">
        <authorList>
            <person name="Varghese N."/>
            <person name="Submissions S."/>
        </authorList>
    </citation>
    <scope>NUCLEOTIDE SEQUENCE [LARGE SCALE GENOMIC DNA]</scope>
    <source>
        <strain evidence="3">DSM 4725</strain>
    </source>
</reference>
<keyword evidence="1" id="KW-0732">Signal</keyword>
<feature type="signal peptide" evidence="1">
    <location>
        <begin position="1"/>
        <end position="33"/>
    </location>
</feature>
<dbReference type="OrthoDB" id="2751008at2"/>
<dbReference type="EMBL" id="OBQI01000001">
    <property type="protein sequence ID" value="SOC47719.1"/>
    <property type="molecule type" value="Genomic_DNA"/>
</dbReference>
<evidence type="ECO:0000256" key="1">
    <source>
        <dbReference type="SAM" id="SignalP"/>
    </source>
</evidence>
<dbReference type="RefSeq" id="WP_097193813.1">
    <property type="nucleotide sequence ID" value="NZ_OBQI01000001.1"/>
</dbReference>
<name>A0A285V0X7_9ACTN</name>
<accession>A0A285V0X7</accession>
<evidence type="ECO:0000313" key="2">
    <source>
        <dbReference type="EMBL" id="SOC47719.1"/>
    </source>
</evidence>
<dbReference type="InterPro" id="IPR013207">
    <property type="entry name" value="LGFP"/>
</dbReference>
<proteinExistence type="predicted"/>
<evidence type="ECO:0000313" key="3">
    <source>
        <dbReference type="Proteomes" id="UP000219435"/>
    </source>
</evidence>